<feature type="compositionally biased region" description="Low complexity" evidence="1">
    <location>
        <begin position="36"/>
        <end position="51"/>
    </location>
</feature>
<evidence type="ECO:0000256" key="1">
    <source>
        <dbReference type="SAM" id="MobiDB-lite"/>
    </source>
</evidence>
<name>A0A7D9EEQ4_PARCT</name>
<protein>
    <submittedName>
        <fullName evidence="2">Uncharacterized protein</fullName>
    </submittedName>
</protein>
<comment type="caution">
    <text evidence="2">The sequence shown here is derived from an EMBL/GenBank/DDBJ whole genome shotgun (WGS) entry which is preliminary data.</text>
</comment>
<dbReference type="Proteomes" id="UP001152795">
    <property type="component" value="Unassembled WGS sequence"/>
</dbReference>
<organism evidence="2 3">
    <name type="scientific">Paramuricea clavata</name>
    <name type="common">Red gorgonian</name>
    <name type="synonym">Violescent sea-whip</name>
    <dbReference type="NCBI Taxonomy" id="317549"/>
    <lineage>
        <taxon>Eukaryota</taxon>
        <taxon>Metazoa</taxon>
        <taxon>Cnidaria</taxon>
        <taxon>Anthozoa</taxon>
        <taxon>Octocorallia</taxon>
        <taxon>Malacalcyonacea</taxon>
        <taxon>Plexauridae</taxon>
        <taxon>Paramuricea</taxon>
    </lineage>
</organism>
<accession>A0A7D9EEQ4</accession>
<evidence type="ECO:0000313" key="2">
    <source>
        <dbReference type="EMBL" id="CAB4008330.1"/>
    </source>
</evidence>
<proteinExistence type="predicted"/>
<dbReference type="AlphaFoldDB" id="A0A7D9EEQ4"/>
<dbReference type="EMBL" id="CACRXK020006089">
    <property type="protein sequence ID" value="CAB4008330.1"/>
    <property type="molecule type" value="Genomic_DNA"/>
</dbReference>
<evidence type="ECO:0000313" key="3">
    <source>
        <dbReference type="Proteomes" id="UP001152795"/>
    </source>
</evidence>
<reference evidence="2" key="1">
    <citation type="submission" date="2020-04" db="EMBL/GenBank/DDBJ databases">
        <authorList>
            <person name="Alioto T."/>
            <person name="Alioto T."/>
            <person name="Gomez Garrido J."/>
        </authorList>
    </citation>
    <scope>NUCLEOTIDE SEQUENCE</scope>
    <source>
        <strain evidence="2">A484AB</strain>
    </source>
</reference>
<keyword evidence="3" id="KW-1185">Reference proteome</keyword>
<gene>
    <name evidence="2" type="ORF">PACLA_8A073543</name>
</gene>
<sequence length="63" mass="7411">MPVSFIRNKKIKEEYKSLLRQGSMIPIAPIARRRLPTTTPRQTATPQTPQRPLKRPRDYLNRP</sequence>
<feature type="region of interest" description="Disordered" evidence="1">
    <location>
        <begin position="29"/>
        <end position="63"/>
    </location>
</feature>